<dbReference type="NCBIfam" id="TIGR04267">
    <property type="entry name" value="mod_HExxH"/>
    <property type="match status" value="1"/>
</dbReference>
<dbReference type="AlphaFoldDB" id="A0A7W7T396"/>
<evidence type="ECO:0000313" key="1">
    <source>
        <dbReference type="EMBL" id="MBB4965773.1"/>
    </source>
</evidence>
<gene>
    <name evidence="1" type="ORF">F4559_003132</name>
</gene>
<dbReference type="InterPro" id="IPR026337">
    <property type="entry name" value="AKG_HExxH"/>
</dbReference>
<organism evidence="1 2">
    <name type="scientific">Saccharothrix violaceirubra</name>
    <dbReference type="NCBI Taxonomy" id="413306"/>
    <lineage>
        <taxon>Bacteria</taxon>
        <taxon>Bacillati</taxon>
        <taxon>Actinomycetota</taxon>
        <taxon>Actinomycetes</taxon>
        <taxon>Pseudonocardiales</taxon>
        <taxon>Pseudonocardiaceae</taxon>
        <taxon>Saccharothrix</taxon>
    </lineage>
</organism>
<name>A0A7W7T396_9PSEU</name>
<keyword evidence="2" id="KW-1185">Reference proteome</keyword>
<reference evidence="1 2" key="1">
    <citation type="submission" date="2020-08" db="EMBL/GenBank/DDBJ databases">
        <title>Sequencing the genomes of 1000 actinobacteria strains.</title>
        <authorList>
            <person name="Klenk H.-P."/>
        </authorList>
    </citation>
    <scope>NUCLEOTIDE SEQUENCE [LARGE SCALE GENOMIC DNA]</scope>
    <source>
        <strain evidence="1 2">DSM 45084</strain>
    </source>
</reference>
<dbReference type="EMBL" id="JACHJS010000001">
    <property type="protein sequence ID" value="MBB4965773.1"/>
    <property type="molecule type" value="Genomic_DNA"/>
</dbReference>
<dbReference type="Proteomes" id="UP000542674">
    <property type="component" value="Unassembled WGS sequence"/>
</dbReference>
<dbReference type="RefSeq" id="WP_184669450.1">
    <property type="nucleotide sequence ID" value="NZ_BAABAI010000038.1"/>
</dbReference>
<proteinExistence type="predicted"/>
<comment type="caution">
    <text evidence="1">The sequence shown here is derived from an EMBL/GenBank/DDBJ whole genome shotgun (WGS) entry which is preliminary data.</text>
</comment>
<evidence type="ECO:0000313" key="2">
    <source>
        <dbReference type="Proteomes" id="UP000542674"/>
    </source>
</evidence>
<evidence type="ECO:0008006" key="3">
    <source>
        <dbReference type="Google" id="ProtNLM"/>
    </source>
</evidence>
<sequence length="320" mass="34963">MSATAFDRVLPAEVADRVDRYRQEKIDRLDSVLRDLPGCRPWGDVAAEDLPLRYALAHHVFEGVSRAAEQGDAERVADLLRLRADQSALRPAHEAGGPVLVADPPRSAFTDDRALAASPVALVDPVVAASASPAVRDLVSHALATAVDSGFGATVSRNSRVVVLIARRRATDTSIRSWTTNALPATVHLDYFAEHEYVGRDLIHEAAHTELNDLFAAHGVALPDEVAYYAPWLETERPVFGFLHGTWAFSHVALYCEWLAGAAVPADVRALASAMHAKYAEHMHQARSDFDRAIRWVRAEPVAELITACRDRVLGSFDPV</sequence>
<accession>A0A7W7T396</accession>
<protein>
    <recommendedName>
        <fullName evidence="3">HEXXH motif-containing protein</fullName>
    </recommendedName>
</protein>